<feature type="compositionally biased region" description="Basic residues" evidence="4">
    <location>
        <begin position="489"/>
        <end position="498"/>
    </location>
</feature>
<dbReference type="EMBL" id="CH476599">
    <property type="protein sequence ID" value="EAU34973.1"/>
    <property type="molecule type" value="Genomic_DNA"/>
</dbReference>
<dbReference type="InterPro" id="IPR036388">
    <property type="entry name" value="WH-like_DNA-bd_sf"/>
</dbReference>
<evidence type="ECO:0000256" key="3">
    <source>
        <dbReference type="PROSITE-ProRule" id="PRU00089"/>
    </source>
</evidence>
<dbReference type="InterPro" id="IPR000253">
    <property type="entry name" value="FHA_dom"/>
</dbReference>
<dbReference type="InterPro" id="IPR001766">
    <property type="entry name" value="Fork_head_dom"/>
</dbReference>
<gene>
    <name evidence="7" type="ORF">ATEG_04526</name>
</gene>
<dbReference type="GO" id="GO:0043565">
    <property type="term" value="F:sequence-specific DNA binding"/>
    <property type="evidence" value="ECO:0007669"/>
    <property type="project" value="InterPro"/>
</dbReference>
<evidence type="ECO:0000256" key="1">
    <source>
        <dbReference type="ARBA" id="ARBA00023125"/>
    </source>
</evidence>
<feature type="region of interest" description="Disordered" evidence="4">
    <location>
        <begin position="724"/>
        <end position="798"/>
    </location>
</feature>
<comment type="subcellular location">
    <subcellularLocation>
        <location evidence="3">Nucleus</location>
    </subcellularLocation>
</comment>
<dbReference type="Pfam" id="PF00250">
    <property type="entry name" value="Forkhead"/>
    <property type="match status" value="1"/>
</dbReference>
<proteinExistence type="predicted"/>
<protein>
    <recommendedName>
        <fullName evidence="9">Fork-head domain-containing protein</fullName>
    </recommendedName>
</protein>
<feature type="region of interest" description="Disordered" evidence="4">
    <location>
        <begin position="635"/>
        <end position="690"/>
    </location>
</feature>
<dbReference type="Gene3D" id="1.10.10.10">
    <property type="entry name" value="Winged helix-like DNA-binding domain superfamily/Winged helix DNA-binding domain"/>
    <property type="match status" value="1"/>
</dbReference>
<evidence type="ECO:0000259" key="5">
    <source>
        <dbReference type="PROSITE" id="PS50006"/>
    </source>
</evidence>
<feature type="compositionally biased region" description="Polar residues" evidence="4">
    <location>
        <begin position="745"/>
        <end position="760"/>
    </location>
</feature>
<dbReference type="PROSITE" id="PS50039">
    <property type="entry name" value="FORK_HEAD_3"/>
    <property type="match status" value="1"/>
</dbReference>
<name>Q0CP58_ASPTN</name>
<feature type="region of interest" description="Disordered" evidence="4">
    <location>
        <begin position="137"/>
        <end position="161"/>
    </location>
</feature>
<feature type="compositionally biased region" description="Polar residues" evidence="4">
    <location>
        <begin position="145"/>
        <end position="155"/>
    </location>
</feature>
<accession>Q0CP58</accession>
<dbReference type="PANTHER" id="PTHR21712">
    <property type="entry name" value="PRE-RRNA-PROCESSING PROTEIN FHL1"/>
    <property type="match status" value="1"/>
</dbReference>
<feature type="compositionally biased region" description="Low complexity" evidence="4">
    <location>
        <begin position="463"/>
        <end position="481"/>
    </location>
</feature>
<feature type="compositionally biased region" description="Basic and acidic residues" evidence="4">
    <location>
        <begin position="422"/>
        <end position="448"/>
    </location>
</feature>
<dbReference type="GO" id="GO:0003700">
    <property type="term" value="F:DNA-binding transcription factor activity"/>
    <property type="evidence" value="ECO:0007669"/>
    <property type="project" value="InterPro"/>
</dbReference>
<dbReference type="VEuPathDB" id="FungiDB:ATEG_04526"/>
<dbReference type="InterPro" id="IPR008984">
    <property type="entry name" value="SMAD_FHA_dom_sf"/>
</dbReference>
<evidence type="ECO:0000256" key="4">
    <source>
        <dbReference type="SAM" id="MobiDB-lite"/>
    </source>
</evidence>
<evidence type="ECO:0000256" key="2">
    <source>
        <dbReference type="ARBA" id="ARBA00023242"/>
    </source>
</evidence>
<dbReference type="OrthoDB" id="5402974at2759"/>
<feature type="compositionally biased region" description="Basic and acidic residues" evidence="4">
    <location>
        <begin position="1"/>
        <end position="16"/>
    </location>
</feature>
<dbReference type="eggNOG" id="KOG2294">
    <property type="taxonomic scope" value="Eukaryota"/>
</dbReference>
<feature type="region of interest" description="Disordered" evidence="4">
    <location>
        <begin position="1"/>
        <end position="21"/>
    </location>
</feature>
<dbReference type="GeneID" id="4320339"/>
<dbReference type="SUPFAM" id="SSF46785">
    <property type="entry name" value="Winged helix' DNA-binding domain"/>
    <property type="match status" value="1"/>
</dbReference>
<dbReference type="HOGENOM" id="CLU_002508_1_0_1"/>
<dbReference type="GO" id="GO:0060962">
    <property type="term" value="P:regulation of ribosomal protein gene transcription by RNA polymerase II"/>
    <property type="evidence" value="ECO:0007669"/>
    <property type="project" value="InterPro"/>
</dbReference>
<keyword evidence="1 3" id="KW-0238">DNA-binding</keyword>
<dbReference type="Proteomes" id="UP000007963">
    <property type="component" value="Unassembled WGS sequence"/>
</dbReference>
<feature type="region of interest" description="Disordered" evidence="4">
    <location>
        <begin position="176"/>
        <end position="220"/>
    </location>
</feature>
<feature type="compositionally biased region" description="Polar residues" evidence="4">
    <location>
        <begin position="789"/>
        <end position="798"/>
    </location>
</feature>
<dbReference type="PRINTS" id="PR00053">
    <property type="entry name" value="FORKHEAD"/>
</dbReference>
<feature type="compositionally biased region" description="Pro residues" evidence="4">
    <location>
        <begin position="646"/>
        <end position="663"/>
    </location>
</feature>
<dbReference type="PROSITE" id="PS50006">
    <property type="entry name" value="FHA_DOMAIN"/>
    <property type="match status" value="1"/>
</dbReference>
<keyword evidence="2 3" id="KW-0539">Nucleus</keyword>
<dbReference type="RefSeq" id="XP_001213704.1">
    <property type="nucleotide sequence ID" value="XM_001213704.1"/>
</dbReference>
<dbReference type="GO" id="GO:0005634">
    <property type="term" value="C:nucleus"/>
    <property type="evidence" value="ECO:0007669"/>
    <property type="project" value="UniProtKB-SubCell"/>
</dbReference>
<dbReference type="OMA" id="HYKSDKV"/>
<dbReference type="Pfam" id="PF00498">
    <property type="entry name" value="FHA"/>
    <property type="match status" value="1"/>
</dbReference>
<feature type="compositionally biased region" description="Basic and acidic residues" evidence="4">
    <location>
        <begin position="368"/>
        <end position="384"/>
    </location>
</feature>
<dbReference type="SUPFAM" id="SSF49879">
    <property type="entry name" value="SMAD/FHA domain"/>
    <property type="match status" value="1"/>
</dbReference>
<evidence type="ECO:0000259" key="6">
    <source>
        <dbReference type="PROSITE" id="PS50039"/>
    </source>
</evidence>
<feature type="domain" description="Fork-head" evidence="6">
    <location>
        <begin position="557"/>
        <end position="645"/>
    </location>
</feature>
<dbReference type="STRING" id="341663.Q0CP58"/>
<reference evidence="8" key="1">
    <citation type="submission" date="2005-09" db="EMBL/GenBank/DDBJ databases">
        <title>Annotation of the Aspergillus terreus NIH2624 genome.</title>
        <authorList>
            <person name="Birren B.W."/>
            <person name="Lander E.S."/>
            <person name="Galagan J.E."/>
            <person name="Nusbaum C."/>
            <person name="Devon K."/>
            <person name="Henn M."/>
            <person name="Ma L.-J."/>
            <person name="Jaffe D.B."/>
            <person name="Butler J."/>
            <person name="Alvarez P."/>
            <person name="Gnerre S."/>
            <person name="Grabherr M."/>
            <person name="Kleber M."/>
            <person name="Mauceli E.W."/>
            <person name="Brockman W."/>
            <person name="Rounsley S."/>
            <person name="Young S.K."/>
            <person name="LaButti K."/>
            <person name="Pushparaj V."/>
            <person name="DeCaprio D."/>
            <person name="Crawford M."/>
            <person name="Koehrsen M."/>
            <person name="Engels R."/>
            <person name="Montgomery P."/>
            <person name="Pearson M."/>
            <person name="Howarth C."/>
            <person name="Larson L."/>
            <person name="Luoma S."/>
            <person name="White J."/>
            <person name="Alvarado L."/>
            <person name="Kodira C.D."/>
            <person name="Zeng Q."/>
            <person name="Oleary S."/>
            <person name="Yandava C."/>
            <person name="Denning D.W."/>
            <person name="Nierman W.C."/>
            <person name="Milne T."/>
            <person name="Madden K."/>
        </authorList>
    </citation>
    <scope>NUCLEOTIDE SEQUENCE [LARGE SCALE GENOMIC DNA]</scope>
    <source>
        <strain evidence="8">NIH 2624 / FGSC A1156</strain>
    </source>
</reference>
<dbReference type="AlphaFoldDB" id="Q0CP58"/>
<dbReference type="InterPro" id="IPR045178">
    <property type="entry name" value="Fhl1/FHA1"/>
</dbReference>
<organism evidence="7 8">
    <name type="scientific">Aspergillus terreus (strain NIH 2624 / FGSC A1156)</name>
    <dbReference type="NCBI Taxonomy" id="341663"/>
    <lineage>
        <taxon>Eukaryota</taxon>
        <taxon>Fungi</taxon>
        <taxon>Dikarya</taxon>
        <taxon>Ascomycota</taxon>
        <taxon>Pezizomycotina</taxon>
        <taxon>Eurotiomycetes</taxon>
        <taxon>Eurotiomycetidae</taxon>
        <taxon>Eurotiales</taxon>
        <taxon>Aspergillaceae</taxon>
        <taxon>Aspergillus</taxon>
        <taxon>Aspergillus subgen. Circumdati</taxon>
    </lineage>
</organism>
<feature type="domain" description="FHA" evidence="5">
    <location>
        <begin position="257"/>
        <end position="308"/>
    </location>
</feature>
<dbReference type="Gene3D" id="2.60.200.20">
    <property type="match status" value="1"/>
</dbReference>
<evidence type="ECO:0000313" key="7">
    <source>
        <dbReference type="EMBL" id="EAU34973.1"/>
    </source>
</evidence>
<feature type="region of interest" description="Disordered" evidence="4">
    <location>
        <begin position="343"/>
        <end position="553"/>
    </location>
</feature>
<dbReference type="InterPro" id="IPR036390">
    <property type="entry name" value="WH_DNA-bd_sf"/>
</dbReference>
<evidence type="ECO:0008006" key="9">
    <source>
        <dbReference type="Google" id="ProtNLM"/>
    </source>
</evidence>
<evidence type="ECO:0000313" key="8">
    <source>
        <dbReference type="Proteomes" id="UP000007963"/>
    </source>
</evidence>
<feature type="compositionally biased region" description="Polar residues" evidence="4">
    <location>
        <begin position="669"/>
        <end position="690"/>
    </location>
</feature>
<feature type="DNA-binding region" description="Fork-head" evidence="3">
    <location>
        <begin position="557"/>
        <end position="645"/>
    </location>
</feature>
<dbReference type="PANTHER" id="PTHR21712:SF29">
    <property type="entry name" value="PRE-RRNA-PROCESSING PROTEIN FHL1"/>
    <property type="match status" value="1"/>
</dbReference>
<sequence length="877" mass="94446">MSNAENVEKAPEKTNDSIEGLTDPLLFSKTGLDPTDLFPSFDITTAPKTPLEALQQNEMLTAAYLSQSADLSALGYSGGHLIQDGTGSVAGSEPRIQAFAKLEFDDGHFYCNTYSFILGRDVRAARAAHQREMQVRQAMRHSRAKSSSGGNTSHTPVRVKHEGSGIIGSVVSDRGGIMGFDPDVPPHLPPRLSRRSSNSSHGESGAPLHATPAQLQSNNGTTDYNALAMQSLNEAGGDAKPVDTLALLPSPDACPTIPIHPPATVDGSAAGHRGISRKHVKIAYNFDRNLFEMEVMGRNGAFIGADWLSPGQIRPLHSGDYIQIGGVRIRFLLPDVPIGETGADRVEEPFVPEDEQAQSSVPAENEPEGEKRQASTSENKDGQKSTKIILKTKESDSRPVPSIEGSGDGVQPPVRRRGPGRPPKDGIMSKRERAELAREQKLAAKREANGGVTPPPANRAKAGKTTATTAPTATPKEPAGGESPGSKPEKRKYTKRKKPDGTPMDFPIPSTEGGQFPMEHRPEEFVKAPPVKKRKPSRSPSPNYPPESAYTPEDLAKPPYNYAVLIFDALTEAGTPMTLKQIYRALKLKYPYFRFKCETEGWTSSVRHNLNGNSHLFMHAERDGKGWSWQLRPGASVEKEKKRRPSPPPPVSQPPSMPPPTPQYMPQMNTSYTHPPPNGQANMPNPHFQFSQMPIKSVHSSSSPPSSCACTCACSSACFPATKSYPPPPSQPPAASTSVPDPSPLRNNLTPAFANTTPSTNGGHGQPPMPPQQNMNAGPNETGPGAMDNSDTLSFNEQANKAIDNFEAVLIDDYEDKNYIREVLKSARARALGHATESSFPGGEPKDEAVLVGVLKDLIGSLKSQQTNQGMELGNSA</sequence>
<dbReference type="SMART" id="SM00339">
    <property type="entry name" value="FH"/>
    <property type="match status" value="1"/>
</dbReference>